<feature type="domain" description="DUF1829" evidence="2">
    <location>
        <begin position="164"/>
        <end position="249"/>
    </location>
</feature>
<organism evidence="3 4">
    <name type="scientific">Adlercreutzia equolifaciens subsp. celatus</name>
    <dbReference type="NCBI Taxonomy" id="394340"/>
    <lineage>
        <taxon>Bacteria</taxon>
        <taxon>Bacillati</taxon>
        <taxon>Actinomycetota</taxon>
        <taxon>Coriobacteriia</taxon>
        <taxon>Eggerthellales</taxon>
        <taxon>Eggerthellaceae</taxon>
        <taxon>Adlercreutzia</taxon>
    </lineage>
</organism>
<evidence type="ECO:0000259" key="1">
    <source>
        <dbReference type="Pfam" id="PF08861"/>
    </source>
</evidence>
<dbReference type="AlphaFoldDB" id="A0A369P177"/>
<dbReference type="EMBL" id="PPUT01000014">
    <property type="protein sequence ID" value="RDC44329.1"/>
    <property type="molecule type" value="Genomic_DNA"/>
</dbReference>
<gene>
    <name evidence="3" type="ORF">C1850_06305</name>
</gene>
<dbReference type="Pfam" id="PF08861">
    <property type="entry name" value="DUF1828"/>
    <property type="match status" value="1"/>
</dbReference>
<reference evidence="3 4" key="1">
    <citation type="journal article" date="2018" name="Elife">
        <title>Discovery and characterization of a prevalent human gut bacterial enzyme sufficient for the inactivation of a family of plant toxins.</title>
        <authorList>
            <person name="Koppel N."/>
            <person name="Bisanz J.E."/>
            <person name="Pandelia M.E."/>
            <person name="Turnbaugh P.J."/>
            <person name="Balskus E.P."/>
        </authorList>
    </citation>
    <scope>NUCLEOTIDE SEQUENCE [LARGE SCALE GENOMIC DNA]</scope>
    <source>
        <strain evidence="3 4">OB21 GAM 11</strain>
    </source>
</reference>
<evidence type="ECO:0000313" key="3">
    <source>
        <dbReference type="EMBL" id="RDC44329.1"/>
    </source>
</evidence>
<evidence type="ECO:0000313" key="4">
    <source>
        <dbReference type="Proteomes" id="UP000253805"/>
    </source>
</evidence>
<feature type="domain" description="DUF1828" evidence="1">
    <location>
        <begin position="35"/>
        <end position="126"/>
    </location>
</feature>
<proteinExistence type="predicted"/>
<sequence length="259" mass="28446">MNLDRAQDIIDGYASWWRNEVIASQAGSAIQLVCPMLNRNNDHMSFYIADDPSQPGGFLLTDMGVTLGDLAFSGCDILGSESRSRKLEQTLNSLGIQLSGEELCAKADEKTLFTQMNMLMQGMASVDDLFFTAKDSVRGFFAEDVASWFDERGIRYTDNLLLSGKSGFKTKFDFAIPKTKSIAPERLVKTIGNPIESNVKNALFGWNDIQSVRAGSRLYIFLNDTTSNVSAGIKQACAAYDTVPVPWSEADSFAQELAA</sequence>
<dbReference type="RefSeq" id="WP_114549036.1">
    <property type="nucleotide sequence ID" value="NZ_PPUT01000014.1"/>
</dbReference>
<dbReference type="Proteomes" id="UP000253805">
    <property type="component" value="Unassembled WGS sequence"/>
</dbReference>
<evidence type="ECO:0000259" key="2">
    <source>
        <dbReference type="Pfam" id="PF08862"/>
    </source>
</evidence>
<accession>A0A369P177</accession>
<comment type="caution">
    <text evidence="3">The sequence shown here is derived from an EMBL/GenBank/DDBJ whole genome shotgun (WGS) entry which is preliminary data.</text>
</comment>
<name>A0A369P177_9ACTN</name>
<protein>
    <recommendedName>
        <fullName evidence="5">DUF1829 domain-containing protein</fullName>
    </recommendedName>
</protein>
<evidence type="ECO:0008006" key="5">
    <source>
        <dbReference type="Google" id="ProtNLM"/>
    </source>
</evidence>
<dbReference type="Pfam" id="PF08862">
    <property type="entry name" value="DUF1829"/>
    <property type="match status" value="1"/>
</dbReference>
<dbReference type="InterPro" id="IPR014961">
    <property type="entry name" value="DUF1829"/>
</dbReference>
<dbReference type="InterPro" id="IPR014960">
    <property type="entry name" value="DUF1828"/>
</dbReference>